<accession>A0AAD7XI18</accession>
<evidence type="ECO:0000256" key="1">
    <source>
        <dbReference type="SAM" id="MobiDB-lite"/>
    </source>
</evidence>
<dbReference type="Proteomes" id="UP001215151">
    <property type="component" value="Unassembled WGS sequence"/>
</dbReference>
<comment type="caution">
    <text evidence="3">The sequence shown here is derived from an EMBL/GenBank/DDBJ whole genome shotgun (WGS) entry which is preliminary data.</text>
</comment>
<reference evidence="3" key="1">
    <citation type="submission" date="2022-11" db="EMBL/GenBank/DDBJ databases">
        <title>Genome Sequence of Cubamyces cubensis.</title>
        <authorList>
            <person name="Buettner E."/>
        </authorList>
    </citation>
    <scope>NUCLEOTIDE SEQUENCE</scope>
    <source>
        <strain evidence="3">MPL-01</strain>
    </source>
</reference>
<gene>
    <name evidence="3" type="ORF">ONZ51_g1077</name>
</gene>
<evidence type="ECO:0000256" key="2">
    <source>
        <dbReference type="SAM" id="Phobius"/>
    </source>
</evidence>
<proteinExistence type="predicted"/>
<protein>
    <recommendedName>
        <fullName evidence="5">Brain protein I3</fullName>
    </recommendedName>
</protein>
<evidence type="ECO:0008006" key="5">
    <source>
        <dbReference type="Google" id="ProtNLM"/>
    </source>
</evidence>
<dbReference type="InterPro" id="IPR019317">
    <property type="entry name" value="BRI3"/>
</dbReference>
<feature type="transmembrane region" description="Helical" evidence="2">
    <location>
        <begin position="143"/>
        <end position="164"/>
    </location>
</feature>
<dbReference type="EMBL" id="JAPEVG010000014">
    <property type="protein sequence ID" value="KAJ8496487.1"/>
    <property type="molecule type" value="Genomic_DNA"/>
</dbReference>
<dbReference type="AlphaFoldDB" id="A0AAD7XI18"/>
<feature type="region of interest" description="Disordered" evidence="1">
    <location>
        <begin position="75"/>
        <end position="94"/>
    </location>
</feature>
<keyword evidence="4" id="KW-1185">Reference proteome</keyword>
<evidence type="ECO:0000313" key="4">
    <source>
        <dbReference type="Proteomes" id="UP001215151"/>
    </source>
</evidence>
<keyword evidence="2" id="KW-0812">Transmembrane</keyword>
<keyword evidence="2" id="KW-1133">Transmembrane helix</keyword>
<keyword evidence="2" id="KW-0472">Membrane</keyword>
<organism evidence="3 4">
    <name type="scientific">Trametes cubensis</name>
    <dbReference type="NCBI Taxonomy" id="1111947"/>
    <lineage>
        <taxon>Eukaryota</taxon>
        <taxon>Fungi</taxon>
        <taxon>Dikarya</taxon>
        <taxon>Basidiomycota</taxon>
        <taxon>Agaricomycotina</taxon>
        <taxon>Agaricomycetes</taxon>
        <taxon>Polyporales</taxon>
        <taxon>Polyporaceae</taxon>
        <taxon>Trametes</taxon>
    </lineage>
</organism>
<name>A0AAD7XI18_9APHY</name>
<evidence type="ECO:0000313" key="3">
    <source>
        <dbReference type="EMBL" id="KAJ8496487.1"/>
    </source>
</evidence>
<dbReference type="Pfam" id="PF10164">
    <property type="entry name" value="BRI3"/>
    <property type="match status" value="1"/>
</dbReference>
<sequence>MIVDPATTALMVRILLLLPLEHFKLIDFMAVMYQAKDDNTVYDEHGEPMQAPPSYDTAVGGTTLSGQYVPEAATKAQDVKVPPPSDPYSAGQPLSPQAAQMPATVVYNYINPTTGERIVSLLPPDHPQMVCLQQGGHVPRSKYGILGVLAAIFWFPLGIGLCLLDRKVYCERCGVIIDEGVC</sequence>